<dbReference type="InterPro" id="IPR036013">
    <property type="entry name" value="Band_7/SPFH_dom_sf"/>
</dbReference>
<proteinExistence type="inferred from homology"/>
<sequence length="306" mass="34260">MRMNAFKTTLGVLIFLVLVLLFTSVFTVTQGQQGIILRLGRLVKDPQTDAVKVLNPGLHFKTPFIESVRIFDTRIQTMDIKSTRIVTKEKKDVMVDYYVKWRISDLAQYFKSTGGNEFKAETLLEQQLNTLLRAQFGKRTISDAVSGGRDDVMEILRNAAEKQAGELGIKVVDVRIKGIELPSNTSNAIYQRMRADMQKIANRHRADGQAAAEQIQAKADADVTVLLAKTKSNAQRIRAVGEAEAAAIYSKAYSQNPDFFALYKSLLAYEASFHSKKDILVLDQSSSFFDYFKQAMPKNDGTAAKK</sequence>
<dbReference type="GO" id="GO:0016020">
    <property type="term" value="C:membrane"/>
    <property type="evidence" value="ECO:0007669"/>
    <property type="project" value="UniProtKB-SubCell"/>
</dbReference>
<name>A0A2S6F5X3_LEGPN</name>
<keyword evidence="5" id="KW-0472">Membrane</keyword>
<organism evidence="7 8">
    <name type="scientific">Legionella pneumophila</name>
    <dbReference type="NCBI Taxonomy" id="446"/>
    <lineage>
        <taxon>Bacteria</taxon>
        <taxon>Pseudomonadati</taxon>
        <taxon>Pseudomonadota</taxon>
        <taxon>Gammaproteobacteria</taxon>
        <taxon>Legionellales</taxon>
        <taxon>Legionellaceae</taxon>
        <taxon>Legionella</taxon>
    </lineage>
</organism>
<dbReference type="GO" id="GO:0006508">
    <property type="term" value="P:proteolysis"/>
    <property type="evidence" value="ECO:0007669"/>
    <property type="project" value="UniProtKB-KW"/>
</dbReference>
<comment type="subcellular location">
    <subcellularLocation>
        <location evidence="1">Membrane</location>
        <topology evidence="1">Single-pass membrane protein</topology>
    </subcellularLocation>
</comment>
<evidence type="ECO:0000256" key="5">
    <source>
        <dbReference type="ARBA" id="ARBA00023136"/>
    </source>
</evidence>
<accession>A0A2S6F5X3</accession>
<dbReference type="GO" id="GO:0008233">
    <property type="term" value="F:peptidase activity"/>
    <property type="evidence" value="ECO:0007669"/>
    <property type="project" value="UniProtKB-KW"/>
</dbReference>
<evidence type="ECO:0000313" key="8">
    <source>
        <dbReference type="Proteomes" id="UP000239239"/>
    </source>
</evidence>
<dbReference type="PANTHER" id="PTHR42911">
    <property type="entry name" value="MODULATOR OF FTSH PROTEASE HFLC"/>
    <property type="match status" value="1"/>
</dbReference>
<evidence type="ECO:0000256" key="1">
    <source>
        <dbReference type="ARBA" id="ARBA00004167"/>
    </source>
</evidence>
<dbReference type="OrthoDB" id="9812991at2"/>
<dbReference type="Gene3D" id="3.30.479.30">
    <property type="entry name" value="Band 7 domain"/>
    <property type="match status" value="1"/>
</dbReference>
<dbReference type="PIRSF" id="PIRSF005651">
    <property type="entry name" value="HflC"/>
    <property type="match status" value="1"/>
</dbReference>
<dbReference type="PANTHER" id="PTHR42911:SF1">
    <property type="entry name" value="MODULATOR OF FTSH PROTEASE HFLC"/>
    <property type="match status" value="1"/>
</dbReference>
<evidence type="ECO:0000256" key="4">
    <source>
        <dbReference type="ARBA" id="ARBA00022989"/>
    </source>
</evidence>
<dbReference type="AlphaFoldDB" id="A0A2S6F5X3"/>
<dbReference type="Proteomes" id="UP000239239">
    <property type="component" value="Unassembled WGS sequence"/>
</dbReference>
<dbReference type="SUPFAM" id="SSF117892">
    <property type="entry name" value="Band 7/SPFH domain"/>
    <property type="match status" value="1"/>
</dbReference>
<comment type="function">
    <text evidence="6">HflC and HflK could regulate a protease.</text>
</comment>
<gene>
    <name evidence="7" type="ORF">C3928_03100</name>
</gene>
<dbReference type="NCBIfam" id="TIGR01932">
    <property type="entry name" value="hflC"/>
    <property type="match status" value="2"/>
</dbReference>
<comment type="caution">
    <text evidence="7">The sequence shown here is derived from an EMBL/GenBank/DDBJ whole genome shotgun (WGS) entry which is preliminary data.</text>
</comment>
<reference evidence="7 8" key="1">
    <citation type="submission" date="2018-02" db="EMBL/GenBank/DDBJ databases">
        <title>Draft genome sequences of four Legionella pneumophila clinical strains isolated in Ontario.</title>
        <authorList>
            <person name="Fortuna A."/>
            <person name="Ramnarine R."/>
            <person name="Li A."/>
            <person name="Frantz C."/>
            <person name="Mallo G."/>
        </authorList>
    </citation>
    <scope>NUCLEOTIDE SEQUENCE [LARGE SCALE GENOMIC DNA]</scope>
    <source>
        <strain evidence="7 8">LG61</strain>
    </source>
</reference>
<dbReference type="InterPro" id="IPR001107">
    <property type="entry name" value="Band_7"/>
</dbReference>
<evidence type="ECO:0000313" key="7">
    <source>
        <dbReference type="EMBL" id="PPK32832.1"/>
    </source>
</evidence>
<dbReference type="InterPro" id="IPR010200">
    <property type="entry name" value="HflC"/>
</dbReference>
<dbReference type="SMART" id="SM00244">
    <property type="entry name" value="PHB"/>
    <property type="match status" value="1"/>
</dbReference>
<dbReference type="EMBL" id="PQWY01000004">
    <property type="protein sequence ID" value="PPK32832.1"/>
    <property type="molecule type" value="Genomic_DNA"/>
</dbReference>
<keyword evidence="4" id="KW-1133">Transmembrane helix</keyword>
<keyword evidence="3" id="KW-0812">Transmembrane</keyword>
<dbReference type="Pfam" id="PF01145">
    <property type="entry name" value="Band_7"/>
    <property type="match status" value="1"/>
</dbReference>
<dbReference type="CDD" id="cd03405">
    <property type="entry name" value="SPFH_HflC"/>
    <property type="match status" value="1"/>
</dbReference>
<protein>
    <recommendedName>
        <fullName evidence="6">Protein HflC</fullName>
    </recommendedName>
</protein>
<keyword evidence="7" id="KW-0645">Protease</keyword>
<comment type="similarity">
    <text evidence="2 6">Belongs to the band 7/mec-2 family. HflC subfamily.</text>
</comment>
<keyword evidence="7" id="KW-0378">Hydrolase</keyword>
<evidence type="ECO:0000256" key="3">
    <source>
        <dbReference type="ARBA" id="ARBA00022692"/>
    </source>
</evidence>
<evidence type="ECO:0000256" key="6">
    <source>
        <dbReference type="PIRNR" id="PIRNR005651"/>
    </source>
</evidence>
<evidence type="ECO:0000256" key="2">
    <source>
        <dbReference type="ARBA" id="ARBA00007862"/>
    </source>
</evidence>